<gene>
    <name evidence="1" type="ORF">TRIATDRAFT_298202</name>
</gene>
<accession>G9NM27</accession>
<proteinExistence type="predicted"/>
<comment type="caution">
    <text evidence="1">The sequence shown here is derived from an EMBL/GenBank/DDBJ whole genome shotgun (WGS) entry which is preliminary data.</text>
</comment>
<dbReference type="HOGENOM" id="CLU_2558580_0_0_1"/>
<dbReference type="AlphaFoldDB" id="G9NM27"/>
<organism evidence="1 2">
    <name type="scientific">Hypocrea atroviridis (strain ATCC 20476 / IMI 206040)</name>
    <name type="common">Trichoderma atroviride</name>
    <dbReference type="NCBI Taxonomy" id="452589"/>
    <lineage>
        <taxon>Eukaryota</taxon>
        <taxon>Fungi</taxon>
        <taxon>Dikarya</taxon>
        <taxon>Ascomycota</taxon>
        <taxon>Pezizomycotina</taxon>
        <taxon>Sordariomycetes</taxon>
        <taxon>Hypocreomycetidae</taxon>
        <taxon>Hypocreales</taxon>
        <taxon>Hypocreaceae</taxon>
        <taxon>Trichoderma</taxon>
    </lineage>
</organism>
<sequence>MGQKLRQTCGFSLIQPSSILVDPLGSDLISAHHPLHLMYKVGSTPSYRPLLVNVHWYYICPTRRPLYPFFEKFANTKMAHSW</sequence>
<evidence type="ECO:0000313" key="2">
    <source>
        <dbReference type="Proteomes" id="UP000005426"/>
    </source>
</evidence>
<protein>
    <submittedName>
        <fullName evidence="1">Uncharacterized protein</fullName>
    </submittedName>
</protein>
<dbReference type="EMBL" id="ABDG02000019">
    <property type="protein sequence ID" value="EHK47959.1"/>
    <property type="molecule type" value="Genomic_DNA"/>
</dbReference>
<dbReference type="Proteomes" id="UP000005426">
    <property type="component" value="Unassembled WGS sequence"/>
</dbReference>
<evidence type="ECO:0000313" key="1">
    <source>
        <dbReference type="EMBL" id="EHK47959.1"/>
    </source>
</evidence>
<reference evidence="1 2" key="1">
    <citation type="journal article" date="2011" name="Genome Biol.">
        <title>Comparative genome sequence analysis underscores mycoparasitism as the ancestral life style of Trichoderma.</title>
        <authorList>
            <person name="Kubicek C.P."/>
            <person name="Herrera-Estrella A."/>
            <person name="Seidl-Seiboth V."/>
            <person name="Martinez D.A."/>
            <person name="Druzhinina I.S."/>
            <person name="Thon M."/>
            <person name="Zeilinger S."/>
            <person name="Casas-Flores S."/>
            <person name="Horwitz B.A."/>
            <person name="Mukherjee P.K."/>
            <person name="Mukherjee M."/>
            <person name="Kredics L."/>
            <person name="Alcaraz L.D."/>
            <person name="Aerts A."/>
            <person name="Antal Z."/>
            <person name="Atanasova L."/>
            <person name="Cervantes-Badillo M.G."/>
            <person name="Challacombe J."/>
            <person name="Chertkov O."/>
            <person name="McCluskey K."/>
            <person name="Coulpier F."/>
            <person name="Deshpande N."/>
            <person name="von Doehren H."/>
            <person name="Ebbole D.J."/>
            <person name="Esquivel-Naranjo E.U."/>
            <person name="Fekete E."/>
            <person name="Flipphi M."/>
            <person name="Glaser F."/>
            <person name="Gomez-Rodriguez E.Y."/>
            <person name="Gruber S."/>
            <person name="Han C."/>
            <person name="Henrissat B."/>
            <person name="Hermosa R."/>
            <person name="Hernandez-Onate M."/>
            <person name="Karaffa L."/>
            <person name="Kosti I."/>
            <person name="Le Crom S."/>
            <person name="Lindquist E."/>
            <person name="Lucas S."/>
            <person name="Luebeck M."/>
            <person name="Luebeck P.S."/>
            <person name="Margeot A."/>
            <person name="Metz B."/>
            <person name="Misra M."/>
            <person name="Nevalainen H."/>
            <person name="Omann M."/>
            <person name="Packer N."/>
            <person name="Perrone G."/>
            <person name="Uresti-Rivera E.E."/>
            <person name="Salamov A."/>
            <person name="Schmoll M."/>
            <person name="Seiboth B."/>
            <person name="Shapiro H."/>
            <person name="Sukno S."/>
            <person name="Tamayo-Ramos J.A."/>
            <person name="Tisch D."/>
            <person name="Wiest A."/>
            <person name="Wilkinson H.H."/>
            <person name="Zhang M."/>
            <person name="Coutinho P.M."/>
            <person name="Kenerley C.M."/>
            <person name="Monte E."/>
            <person name="Baker S.E."/>
            <person name="Grigoriev I.V."/>
        </authorList>
    </citation>
    <scope>NUCLEOTIDE SEQUENCE [LARGE SCALE GENOMIC DNA]</scope>
    <source>
        <strain evidence="2">ATCC 20476 / IMI 206040</strain>
    </source>
</reference>
<name>G9NM27_HYPAI</name>
<keyword evidence="2" id="KW-1185">Reference proteome</keyword>